<dbReference type="InterPro" id="IPR001248">
    <property type="entry name" value="Pur-cyt_permease"/>
</dbReference>
<sequence>MEYPTLEEGHKVEPKLSTAEVEEQSLVKPAGFFPKVLYYEALLDKKLGIESNSIERVTPEKKQPPNSLAMGLIWASATMNLSCFSTGFLGWEFGLSLGQVIPIIICATLLGGAITGWCATLGPGTGLRQVAISRYSLGFYPSSIIAALNVVEQLGWSSVSCITAGQALVAVADGNISIVVGVIIVACLSLAIVFFGLKVVMSLEQWMWLIAFIIFMIVYGQSGNHANLAQPATVSGLTKSGQVLSLISVIYGSSASWSSIVSDFYVHYPVNTSRVKVFFFTTLGISLPTCIGLLLGACIASALDTNEEWAAAYDGGIGYMLQELIHPKKFAKFCLVLMVLANVGMNCINIYAASISAQLFAPPFRKVPRTIWTVIVFGCIIAIGIAGRDHLLTVLNNFLSLLGYWNTSFFVILFCEHYLFRGGNLANYDLDAWDTPSRMPIGFAGLTSFLCGAAGWIVGMDETYYVGALAKLIGDDGGDIANELALVFTTISFIPLRWLELKYVGR</sequence>
<feature type="transmembrane region" description="Helical" evidence="9">
    <location>
        <begin position="441"/>
        <end position="460"/>
    </location>
</feature>
<feature type="transmembrane region" description="Helical" evidence="9">
    <location>
        <begin position="176"/>
        <end position="197"/>
    </location>
</feature>
<dbReference type="PANTHER" id="PTHR31806:SF7">
    <property type="entry name" value="TRANSPORTER, PUTATIVE (AFU_ORTHOLOGUE AFUA_2G04690)-RELATED"/>
    <property type="match status" value="1"/>
</dbReference>
<dbReference type="PIRSF" id="PIRSF002744">
    <property type="entry name" value="Pur-cyt_permease"/>
    <property type="match status" value="1"/>
</dbReference>
<proteinExistence type="inferred from homology"/>
<feature type="transmembrane region" description="Helical" evidence="9">
    <location>
        <begin position="398"/>
        <end position="420"/>
    </location>
</feature>
<protein>
    <submittedName>
        <fullName evidence="10">Uncharacterized protein</fullName>
    </submittedName>
</protein>
<feature type="transmembrane region" description="Helical" evidence="9">
    <location>
        <begin position="97"/>
        <end position="117"/>
    </location>
</feature>
<feature type="transmembrane region" description="Helical" evidence="9">
    <location>
        <begin position="367"/>
        <end position="386"/>
    </location>
</feature>
<evidence type="ECO:0000256" key="5">
    <source>
        <dbReference type="ARBA" id="ARBA00022692"/>
    </source>
</evidence>
<dbReference type="GeneID" id="30969683"/>
<dbReference type="AlphaFoldDB" id="A0A1L9X1S2"/>
<accession>A0A1L9X1S2</accession>
<dbReference type="Gene3D" id="1.10.4160.10">
    <property type="entry name" value="Hydantoin permease"/>
    <property type="match status" value="1"/>
</dbReference>
<dbReference type="RefSeq" id="XP_020058663.1">
    <property type="nucleotide sequence ID" value="XM_020195869.1"/>
</dbReference>
<feature type="transmembrane region" description="Helical" evidence="9">
    <location>
        <begin position="243"/>
        <end position="266"/>
    </location>
</feature>
<comment type="subcellular location">
    <subcellularLocation>
        <location evidence="1">Membrane</location>
        <topology evidence="1">Multi-pass membrane protein</topology>
    </subcellularLocation>
</comment>
<dbReference type="InterPro" id="IPR026030">
    <property type="entry name" value="Pur-cyt_permease_Fcy2/21/22"/>
</dbReference>
<gene>
    <name evidence="10" type="ORF">ASPACDRAFT_115103</name>
</gene>
<dbReference type="OrthoDB" id="5428495at2759"/>
<dbReference type="PANTHER" id="PTHR31806">
    <property type="entry name" value="PURINE-CYTOSINE PERMEASE FCY2-RELATED"/>
    <property type="match status" value="1"/>
</dbReference>
<feature type="transmembrane region" description="Helical" evidence="9">
    <location>
        <begin position="68"/>
        <end position="91"/>
    </location>
</feature>
<evidence type="ECO:0000256" key="7">
    <source>
        <dbReference type="ARBA" id="ARBA00023136"/>
    </source>
</evidence>
<evidence type="ECO:0000313" key="10">
    <source>
        <dbReference type="EMBL" id="OJK02324.1"/>
    </source>
</evidence>
<dbReference type="OMA" id="WCATMGP"/>
<keyword evidence="7 8" id="KW-0472">Membrane</keyword>
<evidence type="ECO:0000256" key="2">
    <source>
        <dbReference type="ARBA" id="ARBA00008974"/>
    </source>
</evidence>
<dbReference type="VEuPathDB" id="FungiDB:ASPACDRAFT_115103"/>
<reference evidence="11" key="1">
    <citation type="journal article" date="2017" name="Genome Biol.">
        <title>Comparative genomics reveals high biological diversity and specific adaptations in the industrially and medically important fungal genus Aspergillus.</title>
        <authorList>
            <person name="de Vries R.P."/>
            <person name="Riley R."/>
            <person name="Wiebenga A."/>
            <person name="Aguilar-Osorio G."/>
            <person name="Amillis S."/>
            <person name="Uchima C.A."/>
            <person name="Anderluh G."/>
            <person name="Asadollahi M."/>
            <person name="Askin M."/>
            <person name="Barry K."/>
            <person name="Battaglia E."/>
            <person name="Bayram O."/>
            <person name="Benocci T."/>
            <person name="Braus-Stromeyer S.A."/>
            <person name="Caldana C."/>
            <person name="Canovas D."/>
            <person name="Cerqueira G.C."/>
            <person name="Chen F."/>
            <person name="Chen W."/>
            <person name="Choi C."/>
            <person name="Clum A."/>
            <person name="Dos Santos R.A."/>
            <person name="Damasio A.R."/>
            <person name="Diallinas G."/>
            <person name="Emri T."/>
            <person name="Fekete E."/>
            <person name="Flipphi M."/>
            <person name="Freyberg S."/>
            <person name="Gallo A."/>
            <person name="Gournas C."/>
            <person name="Habgood R."/>
            <person name="Hainaut M."/>
            <person name="Harispe M.L."/>
            <person name="Henrissat B."/>
            <person name="Hilden K.S."/>
            <person name="Hope R."/>
            <person name="Hossain A."/>
            <person name="Karabika E."/>
            <person name="Karaffa L."/>
            <person name="Karanyi Z."/>
            <person name="Krasevec N."/>
            <person name="Kuo A."/>
            <person name="Kusch H."/>
            <person name="LaButti K."/>
            <person name="Lagendijk E.L."/>
            <person name="Lapidus A."/>
            <person name="Levasseur A."/>
            <person name="Lindquist E."/>
            <person name="Lipzen A."/>
            <person name="Logrieco A.F."/>
            <person name="MacCabe A."/>
            <person name="Maekelae M.R."/>
            <person name="Malavazi I."/>
            <person name="Melin P."/>
            <person name="Meyer V."/>
            <person name="Mielnichuk N."/>
            <person name="Miskei M."/>
            <person name="Molnar A.P."/>
            <person name="Mule G."/>
            <person name="Ngan C.Y."/>
            <person name="Orejas M."/>
            <person name="Orosz E."/>
            <person name="Ouedraogo J.P."/>
            <person name="Overkamp K.M."/>
            <person name="Park H.-S."/>
            <person name="Perrone G."/>
            <person name="Piumi F."/>
            <person name="Punt P.J."/>
            <person name="Ram A.F."/>
            <person name="Ramon A."/>
            <person name="Rauscher S."/>
            <person name="Record E."/>
            <person name="Riano-Pachon D.M."/>
            <person name="Robert V."/>
            <person name="Roehrig J."/>
            <person name="Ruller R."/>
            <person name="Salamov A."/>
            <person name="Salih N.S."/>
            <person name="Samson R.A."/>
            <person name="Sandor E."/>
            <person name="Sanguinetti M."/>
            <person name="Schuetze T."/>
            <person name="Sepcic K."/>
            <person name="Shelest E."/>
            <person name="Sherlock G."/>
            <person name="Sophianopoulou V."/>
            <person name="Squina F.M."/>
            <person name="Sun H."/>
            <person name="Susca A."/>
            <person name="Todd R.B."/>
            <person name="Tsang A."/>
            <person name="Unkles S.E."/>
            <person name="van de Wiele N."/>
            <person name="van Rossen-Uffink D."/>
            <person name="Oliveira J.V."/>
            <person name="Vesth T.C."/>
            <person name="Visser J."/>
            <person name="Yu J.-H."/>
            <person name="Zhou M."/>
            <person name="Andersen M.R."/>
            <person name="Archer D.B."/>
            <person name="Baker S.E."/>
            <person name="Benoit I."/>
            <person name="Brakhage A.A."/>
            <person name="Braus G.H."/>
            <person name="Fischer R."/>
            <person name="Frisvad J.C."/>
            <person name="Goldman G.H."/>
            <person name="Houbraken J."/>
            <person name="Oakley B."/>
            <person name="Pocsi I."/>
            <person name="Scazzocchio C."/>
            <person name="Seiboth B."/>
            <person name="vanKuyk P.A."/>
            <person name="Wortman J."/>
            <person name="Dyer P.S."/>
            <person name="Grigoriev I.V."/>
        </authorList>
    </citation>
    <scope>NUCLEOTIDE SEQUENCE [LARGE SCALE GENOMIC DNA]</scope>
    <source>
        <strain evidence="11">ATCC 16872 / CBS 172.66 / WB 5094</strain>
    </source>
</reference>
<evidence type="ECO:0000256" key="9">
    <source>
        <dbReference type="SAM" id="Phobius"/>
    </source>
</evidence>
<evidence type="ECO:0000256" key="1">
    <source>
        <dbReference type="ARBA" id="ARBA00004141"/>
    </source>
</evidence>
<evidence type="ECO:0000313" key="11">
    <source>
        <dbReference type="Proteomes" id="UP000184546"/>
    </source>
</evidence>
<feature type="transmembrane region" description="Helical" evidence="9">
    <location>
        <begin position="278"/>
        <end position="303"/>
    </location>
</feature>
<organism evidence="10 11">
    <name type="scientific">Aspergillus aculeatus (strain ATCC 16872 / CBS 172.66 / WB 5094)</name>
    <dbReference type="NCBI Taxonomy" id="690307"/>
    <lineage>
        <taxon>Eukaryota</taxon>
        <taxon>Fungi</taxon>
        <taxon>Dikarya</taxon>
        <taxon>Ascomycota</taxon>
        <taxon>Pezizomycotina</taxon>
        <taxon>Eurotiomycetes</taxon>
        <taxon>Eurotiomycetidae</taxon>
        <taxon>Eurotiales</taxon>
        <taxon>Aspergillaceae</taxon>
        <taxon>Aspergillus</taxon>
        <taxon>Aspergillus subgen. Circumdati</taxon>
    </lineage>
</organism>
<dbReference type="GO" id="GO:0005886">
    <property type="term" value="C:plasma membrane"/>
    <property type="evidence" value="ECO:0007669"/>
    <property type="project" value="TreeGrafter"/>
</dbReference>
<keyword evidence="11" id="KW-1185">Reference proteome</keyword>
<name>A0A1L9X1S2_ASPA1</name>
<dbReference type="Proteomes" id="UP000184546">
    <property type="component" value="Unassembled WGS sequence"/>
</dbReference>
<dbReference type="FunFam" id="1.10.4160.10:FF:000002">
    <property type="entry name" value="Purine-cytosine permease fcyB"/>
    <property type="match status" value="1"/>
</dbReference>
<evidence type="ECO:0000256" key="8">
    <source>
        <dbReference type="PIRNR" id="PIRNR002744"/>
    </source>
</evidence>
<keyword evidence="3 8" id="KW-0813">Transport</keyword>
<dbReference type="GO" id="GO:0000329">
    <property type="term" value="C:fungal-type vacuole membrane"/>
    <property type="evidence" value="ECO:0007669"/>
    <property type="project" value="TreeGrafter"/>
</dbReference>
<comment type="similarity">
    <text evidence="2 8">Belongs to the purine-cytosine permease (2.A.39) family.</text>
</comment>
<dbReference type="STRING" id="690307.A0A1L9X1S2"/>
<keyword evidence="4" id="KW-0597">Phosphoprotein</keyword>
<keyword evidence="5 9" id="KW-0812">Transmembrane</keyword>
<feature type="transmembrane region" description="Helical" evidence="9">
    <location>
        <begin position="206"/>
        <end position="223"/>
    </location>
</feature>
<dbReference type="GO" id="GO:0015851">
    <property type="term" value="P:nucleobase transport"/>
    <property type="evidence" value="ECO:0007669"/>
    <property type="project" value="UniProtKB-ARBA"/>
</dbReference>
<dbReference type="GO" id="GO:0022857">
    <property type="term" value="F:transmembrane transporter activity"/>
    <property type="evidence" value="ECO:0007669"/>
    <property type="project" value="InterPro"/>
</dbReference>
<dbReference type="EMBL" id="KV878973">
    <property type="protein sequence ID" value="OJK02324.1"/>
    <property type="molecule type" value="Genomic_DNA"/>
</dbReference>
<feature type="transmembrane region" description="Helical" evidence="9">
    <location>
        <begin position="330"/>
        <end position="355"/>
    </location>
</feature>
<evidence type="ECO:0000256" key="6">
    <source>
        <dbReference type="ARBA" id="ARBA00022989"/>
    </source>
</evidence>
<evidence type="ECO:0000256" key="4">
    <source>
        <dbReference type="ARBA" id="ARBA00022553"/>
    </source>
</evidence>
<evidence type="ECO:0000256" key="3">
    <source>
        <dbReference type="ARBA" id="ARBA00022448"/>
    </source>
</evidence>
<keyword evidence="6 9" id="KW-1133">Transmembrane helix</keyword>
<dbReference type="Pfam" id="PF02133">
    <property type="entry name" value="Transp_cyt_pur"/>
    <property type="match status" value="1"/>
</dbReference>